<evidence type="ECO:0000313" key="3">
    <source>
        <dbReference type="EMBL" id="CAD1828705.1"/>
    </source>
</evidence>
<dbReference type="InterPro" id="IPR045192">
    <property type="entry name" value="AP180-like"/>
</dbReference>
<dbReference type="Pfam" id="PF07651">
    <property type="entry name" value="ANTH"/>
    <property type="match status" value="1"/>
</dbReference>
<dbReference type="PANTHER" id="PTHR22951:SF13">
    <property type="entry name" value="ASSEMBLY PROTEIN, PUTATIVE, EXPRESSED-RELATED"/>
    <property type="match status" value="1"/>
</dbReference>
<accession>A0A6V7PCY3</accession>
<dbReference type="GO" id="GO:0005545">
    <property type="term" value="F:1-phosphatidylinositol binding"/>
    <property type="evidence" value="ECO:0007669"/>
    <property type="project" value="TreeGrafter"/>
</dbReference>
<dbReference type="InterPro" id="IPR008942">
    <property type="entry name" value="ENTH_VHS"/>
</dbReference>
<dbReference type="GO" id="GO:0030136">
    <property type="term" value="C:clathrin-coated vesicle"/>
    <property type="evidence" value="ECO:0007669"/>
    <property type="project" value="TreeGrafter"/>
</dbReference>
<organism evidence="3">
    <name type="scientific">Ananas comosus var. bracteatus</name>
    <name type="common">red pineapple</name>
    <dbReference type="NCBI Taxonomy" id="296719"/>
    <lineage>
        <taxon>Eukaryota</taxon>
        <taxon>Viridiplantae</taxon>
        <taxon>Streptophyta</taxon>
        <taxon>Embryophyta</taxon>
        <taxon>Tracheophyta</taxon>
        <taxon>Spermatophyta</taxon>
        <taxon>Magnoliopsida</taxon>
        <taxon>Liliopsida</taxon>
        <taxon>Poales</taxon>
        <taxon>Bromeliaceae</taxon>
        <taxon>Bromelioideae</taxon>
        <taxon>Ananas</taxon>
    </lineage>
</organism>
<name>A0A6V7PCY3_ANACO</name>
<dbReference type="SUPFAM" id="SSF48464">
    <property type="entry name" value="ENTH/VHS domain"/>
    <property type="match status" value="1"/>
</dbReference>
<dbReference type="GO" id="GO:0032050">
    <property type="term" value="F:clathrin heavy chain binding"/>
    <property type="evidence" value="ECO:0007669"/>
    <property type="project" value="TreeGrafter"/>
</dbReference>
<reference evidence="3" key="1">
    <citation type="submission" date="2020-07" db="EMBL/GenBank/DDBJ databases">
        <authorList>
            <person name="Lin J."/>
        </authorList>
    </citation>
    <scope>NUCLEOTIDE SEQUENCE</scope>
</reference>
<evidence type="ECO:0000256" key="1">
    <source>
        <dbReference type="SAM" id="MobiDB-lite"/>
    </source>
</evidence>
<dbReference type="Gene3D" id="1.25.40.90">
    <property type="match status" value="1"/>
</dbReference>
<dbReference type="PANTHER" id="PTHR22951">
    <property type="entry name" value="CLATHRIN ASSEMBLY PROTEIN"/>
    <property type="match status" value="1"/>
</dbReference>
<feature type="region of interest" description="Disordered" evidence="1">
    <location>
        <begin position="57"/>
        <end position="181"/>
    </location>
</feature>
<feature type="domain" description="AP180 N-terminal homology (ANTH)" evidence="2">
    <location>
        <begin position="31"/>
        <end position="66"/>
    </location>
</feature>
<dbReference type="GO" id="GO:0005905">
    <property type="term" value="C:clathrin-coated pit"/>
    <property type="evidence" value="ECO:0007669"/>
    <property type="project" value="TreeGrafter"/>
</dbReference>
<sequence length="181" mass="18040">MAPSGLKKALGAVKDQTSISIAKVSSNVEPELDVAVIKATSHDPEPADDKHLREILRLTSLSRASSPPACPPSPAASPAPETGSLSSSPSPSSTASSPMATPHSAARSSTPPAPAAPACSTCPISATRRTPIPGTTPHSRACTRSTSISASSTCSSIGNNPKTAATGGGLLLVPSTRKVEA</sequence>
<feature type="compositionally biased region" description="Pro residues" evidence="1">
    <location>
        <begin position="68"/>
        <end position="77"/>
    </location>
</feature>
<dbReference type="EMBL" id="LR862147">
    <property type="protein sequence ID" value="CAD1828705.1"/>
    <property type="molecule type" value="Genomic_DNA"/>
</dbReference>
<protein>
    <recommendedName>
        <fullName evidence="2">AP180 N-terminal homology (ANTH) domain-containing protein</fullName>
    </recommendedName>
</protein>
<dbReference type="GO" id="GO:0005546">
    <property type="term" value="F:phosphatidylinositol-4,5-bisphosphate binding"/>
    <property type="evidence" value="ECO:0007669"/>
    <property type="project" value="TreeGrafter"/>
</dbReference>
<feature type="compositionally biased region" description="Low complexity" evidence="1">
    <location>
        <begin position="139"/>
        <end position="157"/>
    </location>
</feature>
<dbReference type="AlphaFoldDB" id="A0A6V7PCY3"/>
<gene>
    <name evidence="3" type="ORF">CB5_LOCUS11916</name>
</gene>
<proteinExistence type="predicted"/>
<dbReference type="GO" id="GO:0048268">
    <property type="term" value="P:clathrin coat assembly"/>
    <property type="evidence" value="ECO:0007669"/>
    <property type="project" value="InterPro"/>
</dbReference>
<dbReference type="InterPro" id="IPR011417">
    <property type="entry name" value="ANTH_dom"/>
</dbReference>
<dbReference type="GO" id="GO:0072583">
    <property type="term" value="P:clathrin-dependent endocytosis"/>
    <property type="evidence" value="ECO:0007669"/>
    <property type="project" value="InterPro"/>
</dbReference>
<evidence type="ECO:0000259" key="2">
    <source>
        <dbReference type="Pfam" id="PF07651"/>
    </source>
</evidence>
<feature type="compositionally biased region" description="Low complexity" evidence="1">
    <location>
        <begin position="78"/>
        <end position="126"/>
    </location>
</feature>
<dbReference type="GO" id="GO:0000149">
    <property type="term" value="F:SNARE binding"/>
    <property type="evidence" value="ECO:0007669"/>
    <property type="project" value="TreeGrafter"/>
</dbReference>
<dbReference type="GO" id="GO:0006900">
    <property type="term" value="P:vesicle budding from membrane"/>
    <property type="evidence" value="ECO:0007669"/>
    <property type="project" value="TreeGrafter"/>
</dbReference>